<dbReference type="InterPro" id="IPR002881">
    <property type="entry name" value="DUF58"/>
</dbReference>
<comment type="caution">
    <text evidence="2">The sequence shown here is derived from an EMBL/GenBank/DDBJ whole genome shotgun (WGS) entry which is preliminary data.</text>
</comment>
<dbReference type="AlphaFoldDB" id="A0A9X3CDB5"/>
<dbReference type="Proteomes" id="UP001155586">
    <property type="component" value="Unassembled WGS sequence"/>
</dbReference>
<dbReference type="RefSeq" id="WP_265687210.1">
    <property type="nucleotide sequence ID" value="NZ_JAKRRX010000032.1"/>
</dbReference>
<dbReference type="PANTHER" id="PTHR33608">
    <property type="entry name" value="BLL2464 PROTEIN"/>
    <property type="match status" value="1"/>
</dbReference>
<sequence>MDSKLPPSTDGVTLSLDELLYYKQQTVHWLPPAKSLWSQMLGQHQSRRLGRGMDFAEVRQYQAGDDIRSIDWRVTARTGKPHTKLFTEEREKPVVLYIDLSSSMFFGSKLLLKSVQMAHMASLISWLSVANQDRVGAVIDTGSQLLDIKPSARNSGPLQIIQQLITEHNNLLSQTAVTEATSMAPAFEALNRLCPKGSEVILLSDFVRFSESNQALLARLRQHNLVRVVHFSDPLEQGVTNYRGIQQVADKEKTQWFDFSSRATRKQLANAYMSKVKAFQEICQSHGITFTSLASDQPLLQQLSGQH</sequence>
<feature type="domain" description="DUF58" evidence="1">
    <location>
        <begin position="57"/>
        <end position="273"/>
    </location>
</feature>
<keyword evidence="3" id="KW-1185">Reference proteome</keyword>
<evidence type="ECO:0000259" key="1">
    <source>
        <dbReference type="Pfam" id="PF01882"/>
    </source>
</evidence>
<dbReference type="EMBL" id="JAKRRX010000032">
    <property type="protein sequence ID" value="MCW8333722.1"/>
    <property type="molecule type" value="Genomic_DNA"/>
</dbReference>
<protein>
    <submittedName>
        <fullName evidence="2">DUF58 domain-containing protein</fullName>
    </submittedName>
</protein>
<gene>
    <name evidence="2" type="ORF">MD483_07785</name>
</gene>
<organism evidence="2 3">
    <name type="scientific">Vibrio paucivorans</name>
    <dbReference type="NCBI Taxonomy" id="2829489"/>
    <lineage>
        <taxon>Bacteria</taxon>
        <taxon>Pseudomonadati</taxon>
        <taxon>Pseudomonadota</taxon>
        <taxon>Gammaproteobacteria</taxon>
        <taxon>Vibrionales</taxon>
        <taxon>Vibrionaceae</taxon>
        <taxon>Vibrio</taxon>
    </lineage>
</organism>
<dbReference type="PANTHER" id="PTHR33608:SF12">
    <property type="entry name" value="DUF58 DOMAIN-CONTAINING PROTEIN"/>
    <property type="match status" value="1"/>
</dbReference>
<dbReference type="SUPFAM" id="SSF53300">
    <property type="entry name" value="vWA-like"/>
    <property type="match status" value="1"/>
</dbReference>
<evidence type="ECO:0000313" key="3">
    <source>
        <dbReference type="Proteomes" id="UP001155586"/>
    </source>
</evidence>
<proteinExistence type="predicted"/>
<dbReference type="Pfam" id="PF01882">
    <property type="entry name" value="DUF58"/>
    <property type="match status" value="1"/>
</dbReference>
<reference evidence="2" key="1">
    <citation type="submission" date="2022-02" db="EMBL/GenBank/DDBJ databases">
        <title>Vibrio sp. nov., a new bacterium isolated from Bohai sea, China.</title>
        <authorList>
            <person name="Yuan Y."/>
        </authorList>
    </citation>
    <scope>NUCLEOTIDE SEQUENCE</scope>
    <source>
        <strain evidence="2">DBSS07</strain>
    </source>
</reference>
<name>A0A9X3CDB5_9VIBR</name>
<accession>A0A9X3CDB5</accession>
<dbReference type="InterPro" id="IPR036465">
    <property type="entry name" value="vWFA_dom_sf"/>
</dbReference>
<evidence type="ECO:0000313" key="2">
    <source>
        <dbReference type="EMBL" id="MCW8333722.1"/>
    </source>
</evidence>